<feature type="compositionally biased region" description="Polar residues" evidence="4">
    <location>
        <begin position="1"/>
        <end position="12"/>
    </location>
</feature>
<dbReference type="InterPro" id="IPR039418">
    <property type="entry name" value="LexA-like"/>
</dbReference>
<dbReference type="CDD" id="cd06529">
    <property type="entry name" value="S24_LexA-like"/>
    <property type="match status" value="1"/>
</dbReference>
<evidence type="ECO:0000256" key="4">
    <source>
        <dbReference type="SAM" id="MobiDB-lite"/>
    </source>
</evidence>
<organism evidence="6 7">
    <name type="scientific">Aestuariispira insulae</name>
    <dbReference type="NCBI Taxonomy" id="1461337"/>
    <lineage>
        <taxon>Bacteria</taxon>
        <taxon>Pseudomonadati</taxon>
        <taxon>Pseudomonadota</taxon>
        <taxon>Alphaproteobacteria</taxon>
        <taxon>Rhodospirillales</taxon>
        <taxon>Kiloniellaceae</taxon>
        <taxon>Aestuariispira</taxon>
    </lineage>
</organism>
<dbReference type="InterPro" id="IPR010982">
    <property type="entry name" value="Lambda_DNA-bd_dom_sf"/>
</dbReference>
<feature type="region of interest" description="Disordered" evidence="4">
    <location>
        <begin position="1"/>
        <end position="23"/>
    </location>
</feature>
<dbReference type="GO" id="GO:0003677">
    <property type="term" value="F:DNA binding"/>
    <property type="evidence" value="ECO:0007669"/>
    <property type="project" value="UniProtKB-KW"/>
</dbReference>
<dbReference type="Pfam" id="PF00717">
    <property type="entry name" value="Peptidase_S24"/>
    <property type="match status" value="1"/>
</dbReference>
<dbReference type="Gene3D" id="2.10.109.10">
    <property type="entry name" value="Umud Fragment, subunit A"/>
    <property type="match status" value="1"/>
</dbReference>
<dbReference type="CDD" id="cd00093">
    <property type="entry name" value="HTH_XRE"/>
    <property type="match status" value="1"/>
</dbReference>
<dbReference type="EMBL" id="QRDW01000002">
    <property type="protein sequence ID" value="RED52132.1"/>
    <property type="molecule type" value="Genomic_DNA"/>
</dbReference>
<keyword evidence="1" id="KW-0805">Transcription regulation</keyword>
<dbReference type="Pfam" id="PF01381">
    <property type="entry name" value="HTH_3"/>
    <property type="match status" value="1"/>
</dbReference>
<accession>A0A3D9HRL4</accession>
<evidence type="ECO:0000313" key="6">
    <source>
        <dbReference type="EMBL" id="RED52132.1"/>
    </source>
</evidence>
<dbReference type="Gene3D" id="1.10.260.40">
    <property type="entry name" value="lambda repressor-like DNA-binding domains"/>
    <property type="match status" value="1"/>
</dbReference>
<keyword evidence="2" id="KW-0238">DNA-binding</keyword>
<evidence type="ECO:0000256" key="2">
    <source>
        <dbReference type="ARBA" id="ARBA00023125"/>
    </source>
</evidence>
<dbReference type="SUPFAM" id="SSF47413">
    <property type="entry name" value="lambda repressor-like DNA-binding domains"/>
    <property type="match status" value="1"/>
</dbReference>
<evidence type="ECO:0000256" key="1">
    <source>
        <dbReference type="ARBA" id="ARBA00023015"/>
    </source>
</evidence>
<dbReference type="PANTHER" id="PTHR40661">
    <property type="match status" value="1"/>
</dbReference>
<dbReference type="Proteomes" id="UP000256845">
    <property type="component" value="Unassembled WGS sequence"/>
</dbReference>
<dbReference type="PANTHER" id="PTHR40661:SF3">
    <property type="entry name" value="FELS-1 PROPHAGE TRANSCRIPTIONAL REGULATOR"/>
    <property type="match status" value="1"/>
</dbReference>
<dbReference type="OrthoDB" id="9792157at2"/>
<comment type="caution">
    <text evidence="6">The sequence shown here is derived from an EMBL/GenBank/DDBJ whole genome shotgun (WGS) entry which is preliminary data.</text>
</comment>
<dbReference type="PROSITE" id="PS50943">
    <property type="entry name" value="HTH_CROC1"/>
    <property type="match status" value="1"/>
</dbReference>
<keyword evidence="3" id="KW-0804">Transcription</keyword>
<evidence type="ECO:0000256" key="3">
    <source>
        <dbReference type="ARBA" id="ARBA00023163"/>
    </source>
</evidence>
<dbReference type="RefSeq" id="WP_115935685.1">
    <property type="nucleotide sequence ID" value="NZ_QRDW01000002.1"/>
</dbReference>
<keyword evidence="7" id="KW-1185">Reference proteome</keyword>
<evidence type="ECO:0000259" key="5">
    <source>
        <dbReference type="PROSITE" id="PS50943"/>
    </source>
</evidence>
<dbReference type="InterPro" id="IPR001387">
    <property type="entry name" value="Cro/C1-type_HTH"/>
</dbReference>
<dbReference type="SUPFAM" id="SSF51306">
    <property type="entry name" value="LexA/Signal peptidase"/>
    <property type="match status" value="1"/>
</dbReference>
<dbReference type="InterPro" id="IPR036286">
    <property type="entry name" value="LexA/Signal_pep-like_sf"/>
</dbReference>
<proteinExistence type="predicted"/>
<protein>
    <submittedName>
        <fullName evidence="6">Phage repressor protein C with HTH and peptisase S24 domain</fullName>
    </submittedName>
</protein>
<gene>
    <name evidence="6" type="ORF">DFP90_102150</name>
</gene>
<dbReference type="AlphaFoldDB" id="A0A3D9HRL4"/>
<name>A0A3D9HRL4_9PROT</name>
<evidence type="ECO:0000313" key="7">
    <source>
        <dbReference type="Proteomes" id="UP000256845"/>
    </source>
</evidence>
<dbReference type="SMART" id="SM00530">
    <property type="entry name" value="HTH_XRE"/>
    <property type="match status" value="1"/>
</dbReference>
<sequence>MPEDNTPQSITHSDPADIAAEDLPGRIRQRLETLGISANAASSRAGLDRTSLKSILDGRSKNPRADTLLKLAHVLDCTFEWLVSGAGPSPAAPAGHPASSEIIAARPAGGSAFPPRHEMPLNVPVFGTAAGSLGEGAFSLEMTAVDYVRRPPGIANAADVYAVYIEGDSMEPRFYPGELVYVNPHRPARPGDFVVIQMQNGLHAEIQSYCKKLIRKSDETLYLEQFNPKTNLELPLGDVRAIHRILPLNELMGI</sequence>
<reference evidence="6 7" key="1">
    <citation type="submission" date="2018-07" db="EMBL/GenBank/DDBJ databases">
        <title>Genomic Encyclopedia of Type Strains, Phase III (KMG-III): the genomes of soil and plant-associated and newly described type strains.</title>
        <authorList>
            <person name="Whitman W."/>
        </authorList>
    </citation>
    <scope>NUCLEOTIDE SEQUENCE [LARGE SCALE GENOMIC DNA]</scope>
    <source>
        <strain evidence="6 7">CECT 8488</strain>
    </source>
</reference>
<dbReference type="InterPro" id="IPR015927">
    <property type="entry name" value="Peptidase_S24_S26A/B/C"/>
</dbReference>
<feature type="domain" description="HTH cro/C1-type" evidence="5">
    <location>
        <begin position="27"/>
        <end position="82"/>
    </location>
</feature>